<evidence type="ECO:0008006" key="3">
    <source>
        <dbReference type="Google" id="ProtNLM"/>
    </source>
</evidence>
<dbReference type="Proteomes" id="UP000765509">
    <property type="component" value="Unassembled WGS sequence"/>
</dbReference>
<keyword evidence="2" id="KW-1185">Reference proteome</keyword>
<dbReference type="PANTHER" id="PTHR11439">
    <property type="entry name" value="GAG-POL-RELATED RETROTRANSPOSON"/>
    <property type="match status" value="1"/>
</dbReference>
<evidence type="ECO:0000313" key="1">
    <source>
        <dbReference type="EMBL" id="MBW0481299.1"/>
    </source>
</evidence>
<sequence>MRQIVGLECDMGEGEVTLSQTRLTNEIIEAYPRKIVRHDSPLPPILTVSPFEEGAVMDATPFRSVIGSLAYLVSGSWPDLAFAVNYLARHSMAPTATHWTILDHLVGYLLKTRGHGITLRPRNCSLNRWRDAGWGGEMEQSQSGFILKLGEAPILWGLKWQTVVAISTCAAEYIALSDSTQHLVQAVNKLTKLAQDFKKMIFCDNQAAVQVSIDNLSCKCM</sequence>
<protein>
    <recommendedName>
        <fullName evidence="3">Reverse transcriptase Ty1/copia-type domain-containing protein</fullName>
    </recommendedName>
</protein>
<accession>A0A9Q3GW95</accession>
<proteinExistence type="predicted"/>
<organism evidence="1 2">
    <name type="scientific">Austropuccinia psidii MF-1</name>
    <dbReference type="NCBI Taxonomy" id="1389203"/>
    <lineage>
        <taxon>Eukaryota</taxon>
        <taxon>Fungi</taxon>
        <taxon>Dikarya</taxon>
        <taxon>Basidiomycota</taxon>
        <taxon>Pucciniomycotina</taxon>
        <taxon>Pucciniomycetes</taxon>
        <taxon>Pucciniales</taxon>
        <taxon>Sphaerophragmiaceae</taxon>
        <taxon>Austropuccinia</taxon>
    </lineage>
</organism>
<dbReference type="EMBL" id="AVOT02006330">
    <property type="protein sequence ID" value="MBW0481299.1"/>
    <property type="molecule type" value="Genomic_DNA"/>
</dbReference>
<reference evidence="1" key="1">
    <citation type="submission" date="2021-03" db="EMBL/GenBank/DDBJ databases">
        <title>Draft genome sequence of rust myrtle Austropuccinia psidii MF-1, a brazilian biotype.</title>
        <authorList>
            <person name="Quecine M.C."/>
            <person name="Pachon D.M.R."/>
            <person name="Bonatelli M.L."/>
            <person name="Correr F.H."/>
            <person name="Franceschini L.M."/>
            <person name="Leite T.F."/>
            <person name="Margarido G.R.A."/>
            <person name="Almeida C.A."/>
            <person name="Ferrarezi J.A."/>
            <person name="Labate C.A."/>
        </authorList>
    </citation>
    <scope>NUCLEOTIDE SEQUENCE</scope>
    <source>
        <strain evidence="1">MF-1</strain>
    </source>
</reference>
<gene>
    <name evidence="1" type="ORF">O181_021014</name>
</gene>
<dbReference type="OrthoDB" id="4356562at2759"/>
<dbReference type="CDD" id="cd09272">
    <property type="entry name" value="RNase_HI_RT_Ty1"/>
    <property type="match status" value="1"/>
</dbReference>
<dbReference type="PANTHER" id="PTHR11439:SF483">
    <property type="entry name" value="PEPTIDE SYNTHASE GLIP-LIKE, PUTATIVE (AFU_ORTHOLOGUE AFUA_3G12920)-RELATED"/>
    <property type="match status" value="1"/>
</dbReference>
<evidence type="ECO:0000313" key="2">
    <source>
        <dbReference type="Proteomes" id="UP000765509"/>
    </source>
</evidence>
<comment type="caution">
    <text evidence="1">The sequence shown here is derived from an EMBL/GenBank/DDBJ whole genome shotgun (WGS) entry which is preliminary data.</text>
</comment>
<name>A0A9Q3GW95_9BASI</name>
<dbReference type="AlphaFoldDB" id="A0A9Q3GW95"/>